<evidence type="ECO:0000256" key="1">
    <source>
        <dbReference type="SAM" id="MobiDB-lite"/>
    </source>
</evidence>
<reference evidence="3 4" key="3">
    <citation type="journal article" date="2013" name="Rice">
        <title>Improvement of the Oryza sativa Nipponbare reference genome using next generation sequence and optical map data.</title>
        <authorList>
            <person name="Kawahara Y."/>
            <person name="de la Bastide M."/>
            <person name="Hamilton J.P."/>
            <person name="Kanamori H."/>
            <person name="McCombie W.R."/>
            <person name="Ouyang S."/>
            <person name="Schwartz D.C."/>
            <person name="Tanaka T."/>
            <person name="Wu J."/>
            <person name="Zhou S."/>
            <person name="Childs K.L."/>
            <person name="Davidson R.M."/>
            <person name="Lin H."/>
            <person name="Quesada-Ocampo L."/>
            <person name="Vaillancourt B."/>
            <person name="Sakai H."/>
            <person name="Lee S.S."/>
            <person name="Kim J."/>
            <person name="Numa H."/>
            <person name="Itoh T."/>
            <person name="Buell C.R."/>
            <person name="Matsumoto T."/>
        </authorList>
    </citation>
    <scope>NUCLEOTIDE SEQUENCE [LARGE SCALE GENOMIC DNA]</scope>
    <source>
        <strain evidence="4">cv. Nipponbare</strain>
    </source>
</reference>
<proteinExistence type="predicted"/>
<organism evidence="3 4">
    <name type="scientific">Oryza sativa subsp. japonica</name>
    <name type="common">Rice</name>
    <dbReference type="NCBI Taxonomy" id="39947"/>
    <lineage>
        <taxon>Eukaryota</taxon>
        <taxon>Viridiplantae</taxon>
        <taxon>Streptophyta</taxon>
        <taxon>Embryophyta</taxon>
        <taxon>Tracheophyta</taxon>
        <taxon>Spermatophyta</taxon>
        <taxon>Magnoliopsida</taxon>
        <taxon>Liliopsida</taxon>
        <taxon>Poales</taxon>
        <taxon>Poaceae</taxon>
        <taxon>BOP clade</taxon>
        <taxon>Oryzoideae</taxon>
        <taxon>Oryzeae</taxon>
        <taxon>Oryzinae</taxon>
        <taxon>Oryza</taxon>
        <taxon>Oryza sativa</taxon>
    </lineage>
</organism>
<keyword evidence="2" id="KW-0812">Transmembrane</keyword>
<feature type="region of interest" description="Disordered" evidence="1">
    <location>
        <begin position="53"/>
        <end position="78"/>
    </location>
</feature>
<feature type="transmembrane region" description="Helical" evidence="2">
    <location>
        <begin position="82"/>
        <end position="100"/>
    </location>
</feature>
<evidence type="ECO:0000313" key="4">
    <source>
        <dbReference type="Proteomes" id="UP000059680"/>
    </source>
</evidence>
<name>A0A0P0Y9S6_ORYSJ</name>
<sequence length="122" mass="13413">MQRPRPCASLRRHRLCGVLLPSPSSSCSRRGAHQALRQDGIPSATCCLAPPSFPFSSASSSSVCGNSGGRPRRRRRRGGETLGTAFSCLLALVNLVYGYSVPDLWPSCLLFLFYPPYNRFMF</sequence>
<keyword evidence="2" id="KW-1133">Transmembrane helix</keyword>
<dbReference type="Gramene" id="Os12t0459300-02">
    <property type="protein sequence ID" value="Os12t0459300-02"/>
    <property type="gene ID" value="Os12g0459300"/>
</dbReference>
<dbReference type="InParanoid" id="A0A0P0Y9S6"/>
<evidence type="ECO:0000256" key="2">
    <source>
        <dbReference type="SAM" id="Phobius"/>
    </source>
</evidence>
<dbReference type="SMR" id="A0A0P0Y9S6"/>
<dbReference type="AlphaFoldDB" id="A0A0P0Y9S6"/>
<gene>
    <name evidence="3" type="ordered locus">Os12g0459300</name>
    <name evidence="3" type="ORF">OSNPB_120459300</name>
</gene>
<dbReference type="EMBL" id="AP014968">
    <property type="protein sequence ID" value="BAT17049.1"/>
    <property type="molecule type" value="Genomic_DNA"/>
</dbReference>
<reference evidence="4" key="1">
    <citation type="journal article" date="2005" name="Nature">
        <title>The map-based sequence of the rice genome.</title>
        <authorList>
            <consortium name="International rice genome sequencing project (IRGSP)"/>
            <person name="Matsumoto T."/>
            <person name="Wu J."/>
            <person name="Kanamori H."/>
            <person name="Katayose Y."/>
            <person name="Fujisawa M."/>
            <person name="Namiki N."/>
            <person name="Mizuno H."/>
            <person name="Yamamoto K."/>
            <person name="Antonio B.A."/>
            <person name="Baba T."/>
            <person name="Sakata K."/>
            <person name="Nagamura Y."/>
            <person name="Aoki H."/>
            <person name="Arikawa K."/>
            <person name="Arita K."/>
            <person name="Bito T."/>
            <person name="Chiden Y."/>
            <person name="Fujitsuka N."/>
            <person name="Fukunaka R."/>
            <person name="Hamada M."/>
            <person name="Harada C."/>
            <person name="Hayashi A."/>
            <person name="Hijishita S."/>
            <person name="Honda M."/>
            <person name="Hosokawa S."/>
            <person name="Ichikawa Y."/>
            <person name="Idonuma A."/>
            <person name="Iijima M."/>
            <person name="Ikeda M."/>
            <person name="Ikeno M."/>
            <person name="Ito K."/>
            <person name="Ito S."/>
            <person name="Ito T."/>
            <person name="Ito Y."/>
            <person name="Ito Y."/>
            <person name="Iwabuchi A."/>
            <person name="Kamiya K."/>
            <person name="Karasawa W."/>
            <person name="Kurita K."/>
            <person name="Katagiri S."/>
            <person name="Kikuta A."/>
            <person name="Kobayashi H."/>
            <person name="Kobayashi N."/>
            <person name="Machita K."/>
            <person name="Maehara T."/>
            <person name="Masukawa M."/>
            <person name="Mizubayashi T."/>
            <person name="Mukai Y."/>
            <person name="Nagasaki H."/>
            <person name="Nagata Y."/>
            <person name="Naito S."/>
            <person name="Nakashima M."/>
            <person name="Nakama Y."/>
            <person name="Nakamichi Y."/>
            <person name="Nakamura M."/>
            <person name="Meguro A."/>
            <person name="Negishi M."/>
            <person name="Ohta I."/>
            <person name="Ohta T."/>
            <person name="Okamoto M."/>
            <person name="Ono N."/>
            <person name="Saji S."/>
            <person name="Sakaguchi M."/>
            <person name="Sakai K."/>
            <person name="Shibata M."/>
            <person name="Shimokawa T."/>
            <person name="Song J."/>
            <person name="Takazaki Y."/>
            <person name="Terasawa K."/>
            <person name="Tsugane M."/>
            <person name="Tsuji K."/>
            <person name="Ueda S."/>
            <person name="Waki K."/>
            <person name="Yamagata H."/>
            <person name="Yamamoto M."/>
            <person name="Yamamoto S."/>
            <person name="Yamane H."/>
            <person name="Yoshiki S."/>
            <person name="Yoshihara R."/>
            <person name="Yukawa K."/>
            <person name="Zhong H."/>
            <person name="Yano M."/>
            <person name="Yuan Q."/>
            <person name="Ouyang S."/>
            <person name="Liu J."/>
            <person name="Jones K.M."/>
            <person name="Gansberger K."/>
            <person name="Moffat K."/>
            <person name="Hill J."/>
            <person name="Bera J."/>
            <person name="Fadrosh D."/>
            <person name="Jin S."/>
            <person name="Johri S."/>
            <person name="Kim M."/>
            <person name="Overton L."/>
            <person name="Reardon M."/>
            <person name="Tsitrin T."/>
            <person name="Vuong H."/>
            <person name="Weaver B."/>
            <person name="Ciecko A."/>
            <person name="Tallon L."/>
            <person name="Jackson J."/>
            <person name="Pai G."/>
            <person name="Aken S.V."/>
            <person name="Utterback T."/>
            <person name="Reidmuller S."/>
            <person name="Feldblyum T."/>
            <person name="Hsiao J."/>
            <person name="Zismann V."/>
            <person name="Iobst S."/>
            <person name="de Vazeille A.R."/>
            <person name="Buell C.R."/>
            <person name="Ying K."/>
            <person name="Li Y."/>
            <person name="Lu T."/>
            <person name="Huang Y."/>
            <person name="Zhao Q."/>
            <person name="Feng Q."/>
            <person name="Zhang L."/>
            <person name="Zhu J."/>
            <person name="Weng Q."/>
            <person name="Mu J."/>
            <person name="Lu Y."/>
            <person name="Fan D."/>
            <person name="Liu Y."/>
            <person name="Guan J."/>
            <person name="Zhang Y."/>
            <person name="Yu S."/>
            <person name="Liu X."/>
            <person name="Zhang Y."/>
            <person name="Hong G."/>
            <person name="Han B."/>
            <person name="Choisne N."/>
            <person name="Demange N."/>
            <person name="Orjeda G."/>
            <person name="Samain S."/>
            <person name="Cattolico L."/>
            <person name="Pelletier E."/>
            <person name="Couloux A."/>
            <person name="Segurens B."/>
            <person name="Wincker P."/>
            <person name="D'Hont A."/>
            <person name="Scarpelli C."/>
            <person name="Weissenbach J."/>
            <person name="Salanoubat M."/>
            <person name="Quetier F."/>
            <person name="Yu Y."/>
            <person name="Kim H.R."/>
            <person name="Rambo T."/>
            <person name="Currie J."/>
            <person name="Collura K."/>
            <person name="Luo M."/>
            <person name="Yang T."/>
            <person name="Ammiraju J.S.S."/>
            <person name="Engler F."/>
            <person name="Soderlund C."/>
            <person name="Wing R.A."/>
            <person name="Palmer L.E."/>
            <person name="de la Bastide M."/>
            <person name="Spiegel L."/>
            <person name="Nascimento L."/>
            <person name="Zutavern T."/>
            <person name="O'Shaughnessy A."/>
            <person name="Dike S."/>
            <person name="Dedhia N."/>
            <person name="Preston R."/>
            <person name="Balija V."/>
            <person name="McCombie W.R."/>
            <person name="Chow T."/>
            <person name="Chen H."/>
            <person name="Chung M."/>
            <person name="Chen C."/>
            <person name="Shaw J."/>
            <person name="Wu H."/>
            <person name="Hsiao K."/>
            <person name="Chao Y."/>
            <person name="Chu M."/>
            <person name="Cheng C."/>
            <person name="Hour A."/>
            <person name="Lee P."/>
            <person name="Lin S."/>
            <person name="Lin Y."/>
            <person name="Liou J."/>
            <person name="Liu S."/>
            <person name="Hsing Y."/>
            <person name="Raghuvanshi S."/>
            <person name="Mohanty A."/>
            <person name="Bharti A.K."/>
            <person name="Gaur A."/>
            <person name="Gupta V."/>
            <person name="Kumar D."/>
            <person name="Ravi V."/>
            <person name="Vij S."/>
            <person name="Kapur A."/>
            <person name="Khurana P."/>
            <person name="Khurana P."/>
            <person name="Khurana J.P."/>
            <person name="Tyagi A.K."/>
            <person name="Gaikwad K."/>
            <person name="Singh A."/>
            <person name="Dalal V."/>
            <person name="Srivastava S."/>
            <person name="Dixit A."/>
            <person name="Pal A.K."/>
            <person name="Ghazi I.A."/>
            <person name="Yadav M."/>
            <person name="Pandit A."/>
            <person name="Bhargava A."/>
            <person name="Sureshbabu K."/>
            <person name="Batra K."/>
            <person name="Sharma T.R."/>
            <person name="Mohapatra T."/>
            <person name="Singh N.K."/>
            <person name="Messing J."/>
            <person name="Nelson A.B."/>
            <person name="Fuks G."/>
            <person name="Kavchok S."/>
            <person name="Keizer G."/>
            <person name="Linton E."/>
            <person name="Llaca V."/>
            <person name="Song R."/>
            <person name="Tanyolac B."/>
            <person name="Young S."/>
            <person name="Ho-Il K."/>
            <person name="Hahn J.H."/>
            <person name="Sangsakoo G."/>
            <person name="Vanavichit A."/>
            <person name="de Mattos Luiz.A.T."/>
            <person name="Zimmer P.D."/>
            <person name="Malone G."/>
            <person name="Dellagostin O."/>
            <person name="de Oliveira A.C."/>
            <person name="Bevan M."/>
            <person name="Bancroft I."/>
            <person name="Minx P."/>
            <person name="Cordum H."/>
            <person name="Wilson R."/>
            <person name="Cheng Z."/>
            <person name="Jin W."/>
            <person name="Jiang J."/>
            <person name="Leong S.A."/>
            <person name="Iwama H."/>
            <person name="Gojobori T."/>
            <person name="Itoh T."/>
            <person name="Niimura Y."/>
            <person name="Fujii Y."/>
            <person name="Habara T."/>
            <person name="Sakai H."/>
            <person name="Sato Y."/>
            <person name="Wilson G."/>
            <person name="Kumar K."/>
            <person name="McCouch S."/>
            <person name="Juretic N."/>
            <person name="Hoen D."/>
            <person name="Wright S."/>
            <person name="Bruskiewich R."/>
            <person name="Bureau T."/>
            <person name="Miyao A."/>
            <person name="Hirochika H."/>
            <person name="Nishikawa T."/>
            <person name="Kadowaki K."/>
            <person name="Sugiura M."/>
            <person name="Burr B."/>
            <person name="Sasaki T."/>
        </authorList>
    </citation>
    <scope>NUCLEOTIDE SEQUENCE [LARGE SCALE GENOMIC DNA]</scope>
    <source>
        <strain evidence="4">cv. Nipponbare</strain>
    </source>
</reference>
<protein>
    <submittedName>
        <fullName evidence="3">Os12g0459300 protein</fullName>
    </submittedName>
</protein>
<dbReference type="PaxDb" id="39947-A0A0P0Y9S6"/>
<dbReference type="ExpressionAtlas" id="A0A0P0Y9S6">
    <property type="expression patterns" value="baseline and differential"/>
</dbReference>
<evidence type="ECO:0000313" key="3">
    <source>
        <dbReference type="EMBL" id="BAT17049.1"/>
    </source>
</evidence>
<reference evidence="3 4" key="2">
    <citation type="journal article" date="2013" name="Plant Cell Physiol.">
        <title>Rice Annotation Project Database (RAP-DB): an integrative and interactive database for rice genomics.</title>
        <authorList>
            <person name="Sakai H."/>
            <person name="Lee S.S."/>
            <person name="Tanaka T."/>
            <person name="Numa H."/>
            <person name="Kim J."/>
            <person name="Kawahara Y."/>
            <person name="Wakimoto H."/>
            <person name="Yang C.C."/>
            <person name="Iwamoto M."/>
            <person name="Abe T."/>
            <person name="Yamada Y."/>
            <person name="Muto A."/>
            <person name="Inokuchi H."/>
            <person name="Ikemura T."/>
            <person name="Matsumoto T."/>
            <person name="Sasaki T."/>
            <person name="Itoh T."/>
        </authorList>
    </citation>
    <scope>NUCLEOTIDE SEQUENCE [LARGE SCALE GENOMIC DNA]</scope>
    <source>
        <strain evidence="4">cv. Nipponbare</strain>
    </source>
</reference>
<keyword evidence="4" id="KW-1185">Reference proteome</keyword>
<keyword evidence="2" id="KW-0472">Membrane</keyword>
<accession>A0A0P0Y9S6</accession>
<dbReference type="Proteomes" id="UP000059680">
    <property type="component" value="Chromosome 12"/>
</dbReference>